<organism evidence="8 9">
    <name type="scientific">Endobacterium cereale</name>
    <dbReference type="NCBI Taxonomy" id="2663029"/>
    <lineage>
        <taxon>Bacteria</taxon>
        <taxon>Pseudomonadati</taxon>
        <taxon>Pseudomonadota</taxon>
        <taxon>Alphaproteobacteria</taxon>
        <taxon>Hyphomicrobiales</taxon>
        <taxon>Rhizobiaceae</taxon>
        <taxon>Endobacterium</taxon>
    </lineage>
</organism>
<sequence>MSTTIIQASARLSGWIVLGLLAGLYAAQSVTGSMVQSSLPVVLRDAGMPLDQIGFLAILFLPWALKFLWAPLVDRYFSERSWILVCQTGITACFLLAMAFPPQTHLMSLAAVLLVMATLAATQDIATDSLAVRATSEETRGAASGASTAGAYLGFLLGGGIWLIVYSHAGWAVSMAAMAGFVVLLSIPVLLSSGLAAPRENTARIGRRLLLRETLSNRTLMTGFVFLAIYQIGLRMGSAMTGPYLVDKGLSLEMIGTLRGAGGALVGFLAAALSALIVQRLGIRKAILAAATINTLLLLALASLEWQTSVSQTVAAGLMVAQVAAIAMSFVALYAAMMNWCDPHRTATDFAVLQSLDAIIAIAASSLAGLLGKAFGYGLLFGASALFILLAMLAAPKFLPAGGRPSSSFPSVEKVSQS</sequence>
<evidence type="ECO:0000256" key="5">
    <source>
        <dbReference type="ARBA" id="ARBA00022989"/>
    </source>
</evidence>
<evidence type="ECO:0000256" key="7">
    <source>
        <dbReference type="SAM" id="Phobius"/>
    </source>
</evidence>
<dbReference type="AlphaFoldDB" id="A0A6A8AEL0"/>
<feature type="transmembrane region" description="Helical" evidence="7">
    <location>
        <begin position="82"/>
        <end position="100"/>
    </location>
</feature>
<comment type="subcellular location">
    <subcellularLocation>
        <location evidence="1">Membrane</location>
        <topology evidence="1">Multi-pass membrane protein</topology>
    </subcellularLocation>
</comment>
<dbReference type="GO" id="GO:0016020">
    <property type="term" value="C:membrane"/>
    <property type="evidence" value="ECO:0007669"/>
    <property type="project" value="UniProtKB-SubCell"/>
</dbReference>
<feature type="transmembrane region" description="Helical" evidence="7">
    <location>
        <begin position="143"/>
        <end position="165"/>
    </location>
</feature>
<comment type="caution">
    <text evidence="8">The sequence shown here is derived from an EMBL/GenBank/DDBJ whole genome shotgun (WGS) entry which is preliminary data.</text>
</comment>
<keyword evidence="9" id="KW-1185">Reference proteome</keyword>
<feature type="transmembrane region" description="Helical" evidence="7">
    <location>
        <begin position="316"/>
        <end position="338"/>
    </location>
</feature>
<feature type="transmembrane region" description="Helical" evidence="7">
    <location>
        <begin position="106"/>
        <end position="122"/>
    </location>
</feature>
<feature type="transmembrane region" description="Helical" evidence="7">
    <location>
        <begin position="258"/>
        <end position="279"/>
    </location>
</feature>
<protein>
    <submittedName>
        <fullName evidence="8">MFS transporter</fullName>
    </submittedName>
</protein>
<comment type="similarity">
    <text evidence="2">Belongs to the major facilitator superfamily.</text>
</comment>
<dbReference type="InterPro" id="IPR004752">
    <property type="entry name" value="AmpG_permease/AT-1"/>
</dbReference>
<feature type="transmembrane region" description="Helical" evidence="7">
    <location>
        <begin position="350"/>
        <end position="368"/>
    </location>
</feature>
<evidence type="ECO:0000256" key="6">
    <source>
        <dbReference type="ARBA" id="ARBA00023136"/>
    </source>
</evidence>
<evidence type="ECO:0000256" key="2">
    <source>
        <dbReference type="ARBA" id="ARBA00008335"/>
    </source>
</evidence>
<dbReference type="CDD" id="cd17485">
    <property type="entry name" value="MFS_MFSD3"/>
    <property type="match status" value="1"/>
</dbReference>
<dbReference type="EMBL" id="WIXI01000050">
    <property type="protein sequence ID" value="MQY49209.1"/>
    <property type="molecule type" value="Genomic_DNA"/>
</dbReference>
<feature type="transmembrane region" description="Helical" evidence="7">
    <location>
        <begin position="374"/>
        <end position="395"/>
    </location>
</feature>
<dbReference type="Proteomes" id="UP000435138">
    <property type="component" value="Unassembled WGS sequence"/>
</dbReference>
<gene>
    <name evidence="8" type="ORF">GAO09_24530</name>
</gene>
<feature type="transmembrane region" description="Helical" evidence="7">
    <location>
        <begin position="53"/>
        <end position="70"/>
    </location>
</feature>
<keyword evidence="4 7" id="KW-0812">Transmembrane</keyword>
<dbReference type="GO" id="GO:0022857">
    <property type="term" value="F:transmembrane transporter activity"/>
    <property type="evidence" value="ECO:0007669"/>
    <property type="project" value="InterPro"/>
</dbReference>
<dbReference type="RefSeq" id="WP_153358715.1">
    <property type="nucleotide sequence ID" value="NZ_JAYKOO010000008.1"/>
</dbReference>
<dbReference type="PANTHER" id="PTHR12778:SF10">
    <property type="entry name" value="MAJOR FACILITATOR SUPERFAMILY DOMAIN-CONTAINING PROTEIN 3"/>
    <property type="match status" value="1"/>
</dbReference>
<evidence type="ECO:0000313" key="9">
    <source>
        <dbReference type="Proteomes" id="UP000435138"/>
    </source>
</evidence>
<feature type="transmembrane region" description="Helical" evidence="7">
    <location>
        <begin position="171"/>
        <end position="198"/>
    </location>
</feature>
<evidence type="ECO:0000256" key="4">
    <source>
        <dbReference type="ARBA" id="ARBA00022692"/>
    </source>
</evidence>
<reference evidence="8 9" key="1">
    <citation type="submission" date="2019-11" db="EMBL/GenBank/DDBJ databases">
        <title>Genome analysis of Rhizobacterium cereale a novel genus and species isolated from maize roots in North Spain.</title>
        <authorList>
            <person name="Menendez E."/>
            <person name="Flores-Felix J.D."/>
            <person name="Ramirez-Bahena M.-H."/>
            <person name="Igual J.M."/>
            <person name="Garcia-Fraile P."/>
            <person name="Peix A."/>
            <person name="Velazquez E."/>
        </authorList>
    </citation>
    <scope>NUCLEOTIDE SEQUENCE [LARGE SCALE GENOMIC DNA]</scope>
    <source>
        <strain evidence="8 9">RZME27</strain>
    </source>
</reference>
<dbReference type="InterPro" id="IPR036259">
    <property type="entry name" value="MFS_trans_sf"/>
</dbReference>
<keyword evidence="6 7" id="KW-0472">Membrane</keyword>
<feature type="transmembrane region" description="Helical" evidence="7">
    <location>
        <begin position="219"/>
        <end position="238"/>
    </location>
</feature>
<dbReference type="Gene3D" id="1.20.1250.20">
    <property type="entry name" value="MFS general substrate transporter like domains"/>
    <property type="match status" value="2"/>
</dbReference>
<name>A0A6A8AEL0_9HYPH</name>
<evidence type="ECO:0000256" key="1">
    <source>
        <dbReference type="ARBA" id="ARBA00004141"/>
    </source>
</evidence>
<dbReference type="PANTHER" id="PTHR12778">
    <property type="entry name" value="SOLUTE CARRIER FAMILY 33 ACETYL-COA TRANSPORTER -RELATED"/>
    <property type="match status" value="1"/>
</dbReference>
<feature type="transmembrane region" description="Helical" evidence="7">
    <location>
        <begin position="286"/>
        <end position="304"/>
    </location>
</feature>
<dbReference type="InterPro" id="IPR011701">
    <property type="entry name" value="MFS"/>
</dbReference>
<dbReference type="SUPFAM" id="SSF103473">
    <property type="entry name" value="MFS general substrate transporter"/>
    <property type="match status" value="1"/>
</dbReference>
<dbReference type="Pfam" id="PF07690">
    <property type="entry name" value="MFS_1"/>
    <property type="match status" value="1"/>
</dbReference>
<proteinExistence type="inferred from homology"/>
<keyword evidence="3" id="KW-0813">Transport</keyword>
<evidence type="ECO:0000256" key="3">
    <source>
        <dbReference type="ARBA" id="ARBA00022448"/>
    </source>
</evidence>
<keyword evidence="5 7" id="KW-1133">Transmembrane helix</keyword>
<evidence type="ECO:0000313" key="8">
    <source>
        <dbReference type="EMBL" id="MQY49209.1"/>
    </source>
</evidence>
<accession>A0A6A8AEL0</accession>